<dbReference type="AlphaFoldDB" id="A0A6C0IJ87"/>
<organism evidence="1">
    <name type="scientific">viral metagenome</name>
    <dbReference type="NCBI Taxonomy" id="1070528"/>
    <lineage>
        <taxon>unclassified sequences</taxon>
        <taxon>metagenomes</taxon>
        <taxon>organismal metagenomes</taxon>
    </lineage>
</organism>
<name>A0A6C0IJ87_9ZZZZ</name>
<sequence length="322" mass="37392">MSYVVFDMDETLAQLSSVYYFIATLTATNQETTKSAATNKNAFLMEPLEPHLPVAYDYFVQRVLKEEQSDRPLGILRPGILDIMETLYQLKKKRLIHGILIYSNNSHLDSLYFIRDLIHVHYPRLILDCIHWLHPLRNIDRVQYHRSAGKISKTWENVKSVMVDGTTKAPSFLEPSEVHFFDDQFHVNLKNALGKNYHQVPPYQFKASFDRIVPLFLSSLSYAEVDLYELENKLAPLYPDLQNQHVINQLNKGNTTLLEDIIDLFRYYVNSDSKNNAMPPLDSALPIAEVIATMEHNAVLHQGGNKKKRIHTLKRKRRTIRR</sequence>
<accession>A0A6C0IJ87</accession>
<protein>
    <submittedName>
        <fullName evidence="1">Uncharacterized protein</fullName>
    </submittedName>
</protein>
<evidence type="ECO:0000313" key="1">
    <source>
        <dbReference type="EMBL" id="QHT92486.1"/>
    </source>
</evidence>
<reference evidence="1" key="1">
    <citation type="journal article" date="2020" name="Nature">
        <title>Giant virus diversity and host interactions through global metagenomics.</title>
        <authorList>
            <person name="Schulz F."/>
            <person name="Roux S."/>
            <person name="Paez-Espino D."/>
            <person name="Jungbluth S."/>
            <person name="Walsh D.A."/>
            <person name="Denef V.J."/>
            <person name="McMahon K.D."/>
            <person name="Konstantinidis K.T."/>
            <person name="Eloe-Fadrosh E.A."/>
            <person name="Kyrpides N.C."/>
            <person name="Woyke T."/>
        </authorList>
    </citation>
    <scope>NUCLEOTIDE SEQUENCE</scope>
    <source>
        <strain evidence="1">GVMAG-M-3300023184-88</strain>
    </source>
</reference>
<proteinExistence type="predicted"/>
<dbReference type="EMBL" id="MN740185">
    <property type="protein sequence ID" value="QHT92486.1"/>
    <property type="molecule type" value="Genomic_DNA"/>
</dbReference>